<dbReference type="Gene3D" id="3.80.10.10">
    <property type="entry name" value="Ribonuclease Inhibitor"/>
    <property type="match status" value="1"/>
</dbReference>
<dbReference type="PANTHER" id="PTHR32141">
    <property type="match status" value="1"/>
</dbReference>
<reference evidence="3 4" key="1">
    <citation type="submission" date="2017-09" db="EMBL/GenBank/DDBJ databases">
        <authorList>
            <consortium name="International Durum Wheat Genome Sequencing Consortium (IDWGSC)"/>
            <person name="Milanesi L."/>
        </authorList>
    </citation>
    <scope>NUCLEOTIDE SEQUENCE [LARGE SCALE GENOMIC DNA]</scope>
    <source>
        <strain evidence="4">cv. Svevo</strain>
    </source>
</reference>
<evidence type="ECO:0000313" key="3">
    <source>
        <dbReference type="EMBL" id="VAH14152.1"/>
    </source>
</evidence>
<dbReference type="InterPro" id="IPR053781">
    <property type="entry name" value="F-box_AtFBL13-like"/>
</dbReference>
<dbReference type="Proteomes" id="UP000324705">
    <property type="component" value="Chromosome 1B"/>
</dbReference>
<keyword evidence="4" id="KW-1185">Reference proteome</keyword>
<dbReference type="SUPFAM" id="SSF52047">
    <property type="entry name" value="RNI-like"/>
    <property type="match status" value="1"/>
</dbReference>
<dbReference type="InterPro" id="IPR032675">
    <property type="entry name" value="LRR_dom_sf"/>
</dbReference>
<feature type="region of interest" description="Disordered" evidence="1">
    <location>
        <begin position="1"/>
        <end position="42"/>
    </location>
</feature>
<dbReference type="Gramene" id="TRITD1Bv1G040760.2">
    <property type="protein sequence ID" value="TRITD1Bv1G040760.2"/>
    <property type="gene ID" value="TRITD1Bv1G040760"/>
</dbReference>
<protein>
    <recommendedName>
        <fullName evidence="2">F-box domain-containing protein</fullName>
    </recommendedName>
</protein>
<accession>A0A9R0QQK1</accession>
<dbReference type="EMBL" id="LT934112">
    <property type="protein sequence ID" value="VAH14152.1"/>
    <property type="molecule type" value="Genomic_DNA"/>
</dbReference>
<dbReference type="InterPro" id="IPR006566">
    <property type="entry name" value="FBD"/>
</dbReference>
<dbReference type="CDD" id="cd22160">
    <property type="entry name" value="F-box_AtFBL13-like"/>
    <property type="match status" value="1"/>
</dbReference>
<dbReference type="PROSITE" id="PS50181">
    <property type="entry name" value="FBOX"/>
    <property type="match status" value="1"/>
</dbReference>
<dbReference type="AlphaFoldDB" id="A0A9R0QQK1"/>
<dbReference type="InterPro" id="IPR055302">
    <property type="entry name" value="F-box_dom-containing"/>
</dbReference>
<dbReference type="Pfam" id="PF08387">
    <property type="entry name" value="FBD"/>
    <property type="match status" value="1"/>
</dbReference>
<dbReference type="SUPFAM" id="SSF81383">
    <property type="entry name" value="F-box domain"/>
    <property type="match status" value="1"/>
</dbReference>
<feature type="domain" description="F-box" evidence="2">
    <location>
        <begin position="57"/>
        <end position="115"/>
    </location>
</feature>
<dbReference type="PANTHER" id="PTHR32141:SF45">
    <property type="entry name" value="OS07G0285200 PROTEIN"/>
    <property type="match status" value="1"/>
</dbReference>
<gene>
    <name evidence="3" type="ORF">TRITD_1Bv1G040760</name>
</gene>
<evidence type="ECO:0000259" key="2">
    <source>
        <dbReference type="PROSITE" id="PS50181"/>
    </source>
</evidence>
<proteinExistence type="predicted"/>
<organism evidence="3 4">
    <name type="scientific">Triticum turgidum subsp. durum</name>
    <name type="common">Durum wheat</name>
    <name type="synonym">Triticum durum</name>
    <dbReference type="NCBI Taxonomy" id="4567"/>
    <lineage>
        <taxon>Eukaryota</taxon>
        <taxon>Viridiplantae</taxon>
        <taxon>Streptophyta</taxon>
        <taxon>Embryophyta</taxon>
        <taxon>Tracheophyta</taxon>
        <taxon>Spermatophyta</taxon>
        <taxon>Magnoliopsida</taxon>
        <taxon>Liliopsida</taxon>
        <taxon>Poales</taxon>
        <taxon>Poaceae</taxon>
        <taxon>BOP clade</taxon>
        <taxon>Pooideae</taxon>
        <taxon>Triticodae</taxon>
        <taxon>Triticeae</taxon>
        <taxon>Triticinae</taxon>
        <taxon>Triticum</taxon>
    </lineage>
</organism>
<dbReference type="InterPro" id="IPR055411">
    <property type="entry name" value="LRR_FXL15/At3g58940/PEG3-like"/>
</dbReference>
<feature type="compositionally biased region" description="Basic residues" evidence="1">
    <location>
        <begin position="25"/>
        <end position="41"/>
    </location>
</feature>
<dbReference type="OMA" id="RIIVITC"/>
<dbReference type="InterPro" id="IPR036047">
    <property type="entry name" value="F-box-like_dom_sf"/>
</dbReference>
<evidence type="ECO:0000313" key="4">
    <source>
        <dbReference type="Proteomes" id="UP000324705"/>
    </source>
</evidence>
<name>A0A9R0QQK1_TRITD</name>
<evidence type="ECO:0000256" key="1">
    <source>
        <dbReference type="SAM" id="MobiDB-lite"/>
    </source>
</evidence>
<dbReference type="Pfam" id="PF24758">
    <property type="entry name" value="LRR_At5g56370"/>
    <property type="match status" value="1"/>
</dbReference>
<sequence length="515" mass="57792">MKRTVAASPAVRKKAAEAPAAAPAPKRRASAGTARRRPRKRIREDKLVSDGDLISHGDLISKLPDDVLGTIISLLPTKDGARTQAIARRWRPLWRSSPLNLDASYHLRRDEFKRLSLVSRILSDHPGPARCFAFRFIRLHKAKKRFAEDAAQINSWFHSRSLDNLQELEISFSLLEYGYGQSEKEKCYPLPPSVLRLASTLHLARIGSCDFPKEIAPSLNFPLLRQLHLWRVSISEDVFSGVLSGCHVLANLYLSEIREVGSLRICSPTLRIIVITCLFEGKGELVIMEAPRLERLLLRPPVLGSEIIRVVKAPKLEMLGLLSPCISEIEIVNIIFKGLISSSSESSIRTVKVLALNFSSPALDAILDILRCFPCLQKLYVIWDKYVKAEIKNARQYDPLDPIKCLDNHLKVLVLKNYKGGEEDVGFAKFFVLNAKVVKEINFGVCKEIGIDKNWMTNQLRLLEVETRASQDAQLKFGSGSYCWGTYLDTKDLCIADPFSCCFADGVDALSEAYM</sequence>
<dbReference type="InterPro" id="IPR001810">
    <property type="entry name" value="F-box_dom"/>
</dbReference>